<evidence type="ECO:0000313" key="1">
    <source>
        <dbReference type="EMBL" id="MDI4668635.1"/>
    </source>
</evidence>
<protein>
    <submittedName>
        <fullName evidence="1">DUF4265 domain-containing protein</fullName>
    </submittedName>
</protein>
<dbReference type="Proteomes" id="UP001156974">
    <property type="component" value="Unassembled WGS sequence"/>
</dbReference>
<proteinExistence type="predicted"/>
<dbReference type="EMBL" id="JAKUMG010000002">
    <property type="protein sequence ID" value="MDI4668635.1"/>
    <property type="molecule type" value="Genomic_DNA"/>
</dbReference>
<comment type="caution">
    <text evidence="1">The sequence shown here is derived from an EMBL/GenBank/DDBJ whole genome shotgun (WGS) entry which is preliminary data.</text>
</comment>
<organism evidence="1 2">
    <name type="scientific">Pseudoalteromonas shioyasakiensis</name>
    <dbReference type="NCBI Taxonomy" id="1190813"/>
    <lineage>
        <taxon>Bacteria</taxon>
        <taxon>Pseudomonadati</taxon>
        <taxon>Pseudomonadota</taxon>
        <taxon>Gammaproteobacteria</taxon>
        <taxon>Alteromonadales</taxon>
        <taxon>Pseudoalteromonadaceae</taxon>
        <taxon>Pseudoalteromonas</taxon>
    </lineage>
</organism>
<name>A0ABT6TXY1_9GAMM</name>
<evidence type="ECO:0000313" key="2">
    <source>
        <dbReference type="Proteomes" id="UP001156974"/>
    </source>
</evidence>
<dbReference type="InterPro" id="IPR025361">
    <property type="entry name" value="DUF4265"/>
</dbReference>
<gene>
    <name evidence="1" type="ORF">MKZ47_05910</name>
</gene>
<dbReference type="Pfam" id="PF14085">
    <property type="entry name" value="DUF4265"/>
    <property type="match status" value="1"/>
</dbReference>
<dbReference type="RefSeq" id="WP_175081490.1">
    <property type="nucleotide sequence ID" value="NZ_JAKUMG010000002.1"/>
</dbReference>
<keyword evidence="2" id="KW-1185">Reference proteome</keyword>
<reference evidence="1 2" key="1">
    <citation type="submission" date="2022-02" db="EMBL/GenBank/DDBJ databases">
        <title>Genome analysis of Beneficial Microorganisms for Coral consortium from Pocillopora damicornis.</title>
        <authorList>
            <person name="Rosado P.M."/>
            <person name="Cardoso P.M."/>
            <person name="Rosado J.G."/>
            <person name="Schultz J."/>
            <person name="Rocha U."/>
            <person name="Costa T.K."/>
            <person name="Peixoto R.S."/>
        </authorList>
    </citation>
    <scope>NUCLEOTIDE SEQUENCE [LARGE SCALE GENOMIC DNA]</scope>
    <source>
        <strain evidence="1 2">BMC5</strain>
    </source>
</reference>
<accession>A0ABT6TXY1</accession>
<sequence length="149" mass="16606">MSKLVKVRIELPPENVLNASAETLWAEPLEKGLFKLQNSPFGAYGYSFEDVVLADDNEIPNVLGVHENSGRSTYRILLKDGVLDTDEFAQAWKKLESIGCTYEGSESKLLAIDVPANTDIFHAYKLLEAGEEADLWEFEEAKCAHNIEA</sequence>